<comment type="similarity">
    <text evidence="1 6">Belongs to the aldehyde dehydrogenase family.</text>
</comment>
<keyword evidence="9" id="KW-1185">Reference proteome</keyword>
<name>A0ABR1NN21_DIAER</name>
<evidence type="ECO:0000256" key="1">
    <source>
        <dbReference type="ARBA" id="ARBA00009986"/>
    </source>
</evidence>
<keyword evidence="2 6" id="KW-0560">Oxidoreductase</keyword>
<dbReference type="SUPFAM" id="SSF53720">
    <property type="entry name" value="ALDH-like"/>
    <property type="match status" value="1"/>
</dbReference>
<dbReference type="InterPro" id="IPR029510">
    <property type="entry name" value="Ald_DH_CS_GLU"/>
</dbReference>
<evidence type="ECO:0000313" key="9">
    <source>
        <dbReference type="Proteomes" id="UP001430848"/>
    </source>
</evidence>
<sequence length="494" mass="52392">MAAPRIDLPPRRFYLGNEFLDSVKPIGDKLTLLNPVDDSVVADDVPVAGKEDVDRAVALGREAFRKGPWAKFTGLQRSACLNKFADLVEKNVERLAYAESLPTGRPIAGIIHFDLAHMVQVFRWWADKIAGESFGEDNGFAKLVRYKPLGVCAGIASWNATFMYVGWKVAPALAAGNSFIFKPSEKSPLGVLALAPLFAEAGFPPGVVQFVTGGRDTGSLLASHMEIAKISFTGSIAAGKAVQEAATRSNLKKTTLELGGKSPALVFGDADFENAVGSVAGGFLANSGQICVGTAASRVLVEESIATKFLAAAKATFDGIGAQMGSSPLELSTGHGPVVDKLQFDRIMSYIDKGKASAQLLTGGKRIGSKGCFIEPTLFVNPDPQSPIWKEEVFGPVLTVRTFKTEEEAIAMANDSIYGLAACVYTSDVSRALRVSAALESGGVAINSPYLPELNTPFGGTKQSGQGRELGAHGLYSYLEPQSVHIRITEASKL</sequence>
<dbReference type="PANTHER" id="PTHR11699">
    <property type="entry name" value="ALDEHYDE DEHYDROGENASE-RELATED"/>
    <property type="match status" value="1"/>
</dbReference>
<proteinExistence type="inferred from homology"/>
<feature type="active site" evidence="5">
    <location>
        <position position="257"/>
    </location>
</feature>
<protein>
    <recommendedName>
        <fullName evidence="3">aldehyde dehydrogenase (NAD(+))</fullName>
        <ecNumber evidence="3">1.2.1.3</ecNumber>
    </recommendedName>
</protein>
<dbReference type="InterPro" id="IPR016163">
    <property type="entry name" value="Ald_DH_C"/>
</dbReference>
<dbReference type="PROSITE" id="PS00687">
    <property type="entry name" value="ALDEHYDE_DEHYDR_GLU"/>
    <property type="match status" value="1"/>
</dbReference>
<dbReference type="Pfam" id="PF00171">
    <property type="entry name" value="Aldedh"/>
    <property type="match status" value="1"/>
</dbReference>
<dbReference type="Proteomes" id="UP001430848">
    <property type="component" value="Unassembled WGS sequence"/>
</dbReference>
<evidence type="ECO:0000259" key="7">
    <source>
        <dbReference type="Pfam" id="PF00171"/>
    </source>
</evidence>
<reference evidence="8 9" key="1">
    <citation type="submission" date="2024-02" db="EMBL/GenBank/DDBJ databases">
        <title>De novo assembly and annotation of 12 fungi associated with fruit tree decline syndrome in Ontario, Canada.</title>
        <authorList>
            <person name="Sulman M."/>
            <person name="Ellouze W."/>
            <person name="Ilyukhin E."/>
        </authorList>
    </citation>
    <scope>NUCLEOTIDE SEQUENCE [LARGE SCALE GENOMIC DNA]</scope>
    <source>
        <strain evidence="8 9">M169</strain>
    </source>
</reference>
<organism evidence="8 9">
    <name type="scientific">Diaporthe eres</name>
    <name type="common">Phomopsis oblonga</name>
    <dbReference type="NCBI Taxonomy" id="83184"/>
    <lineage>
        <taxon>Eukaryota</taxon>
        <taxon>Fungi</taxon>
        <taxon>Dikarya</taxon>
        <taxon>Ascomycota</taxon>
        <taxon>Pezizomycotina</taxon>
        <taxon>Sordariomycetes</taxon>
        <taxon>Sordariomycetidae</taxon>
        <taxon>Diaporthales</taxon>
        <taxon>Diaporthaceae</taxon>
        <taxon>Diaporthe</taxon>
        <taxon>Diaporthe eres species complex</taxon>
    </lineage>
</organism>
<feature type="domain" description="Aldehyde dehydrogenase" evidence="7">
    <location>
        <begin position="29"/>
        <end position="484"/>
    </location>
</feature>
<dbReference type="InterPro" id="IPR016160">
    <property type="entry name" value="Ald_DH_CS_CYS"/>
</dbReference>
<gene>
    <name evidence="8" type="ORF">SLS63_013599</name>
</gene>
<comment type="catalytic activity">
    <reaction evidence="4">
        <text>an aldehyde + NAD(+) + H2O = a carboxylate + NADH + 2 H(+)</text>
        <dbReference type="Rhea" id="RHEA:16185"/>
        <dbReference type="ChEBI" id="CHEBI:15377"/>
        <dbReference type="ChEBI" id="CHEBI:15378"/>
        <dbReference type="ChEBI" id="CHEBI:17478"/>
        <dbReference type="ChEBI" id="CHEBI:29067"/>
        <dbReference type="ChEBI" id="CHEBI:57540"/>
        <dbReference type="ChEBI" id="CHEBI:57945"/>
        <dbReference type="EC" id="1.2.1.3"/>
    </reaction>
</comment>
<evidence type="ECO:0000313" key="8">
    <source>
        <dbReference type="EMBL" id="KAK7707918.1"/>
    </source>
</evidence>
<evidence type="ECO:0000256" key="5">
    <source>
        <dbReference type="PROSITE-ProRule" id="PRU10007"/>
    </source>
</evidence>
<dbReference type="InterPro" id="IPR016162">
    <property type="entry name" value="Ald_DH_N"/>
</dbReference>
<accession>A0ABR1NN21</accession>
<evidence type="ECO:0000256" key="4">
    <source>
        <dbReference type="ARBA" id="ARBA00049194"/>
    </source>
</evidence>
<dbReference type="Gene3D" id="3.40.605.10">
    <property type="entry name" value="Aldehyde Dehydrogenase, Chain A, domain 1"/>
    <property type="match status" value="1"/>
</dbReference>
<dbReference type="PROSITE" id="PS00070">
    <property type="entry name" value="ALDEHYDE_DEHYDR_CYS"/>
    <property type="match status" value="1"/>
</dbReference>
<evidence type="ECO:0000256" key="3">
    <source>
        <dbReference type="ARBA" id="ARBA00024226"/>
    </source>
</evidence>
<dbReference type="EMBL" id="JAKNSF020000192">
    <property type="protein sequence ID" value="KAK7707918.1"/>
    <property type="molecule type" value="Genomic_DNA"/>
</dbReference>
<dbReference type="Gene3D" id="3.40.309.10">
    <property type="entry name" value="Aldehyde Dehydrogenase, Chain A, domain 2"/>
    <property type="match status" value="1"/>
</dbReference>
<dbReference type="EC" id="1.2.1.3" evidence="3"/>
<dbReference type="InterPro" id="IPR015590">
    <property type="entry name" value="Aldehyde_DH_dom"/>
</dbReference>
<evidence type="ECO:0000256" key="2">
    <source>
        <dbReference type="ARBA" id="ARBA00023002"/>
    </source>
</evidence>
<dbReference type="InterPro" id="IPR016161">
    <property type="entry name" value="Ald_DH/histidinol_DH"/>
</dbReference>
<comment type="caution">
    <text evidence="8">The sequence shown here is derived from an EMBL/GenBank/DDBJ whole genome shotgun (WGS) entry which is preliminary data.</text>
</comment>
<evidence type="ECO:0000256" key="6">
    <source>
        <dbReference type="RuleBase" id="RU003345"/>
    </source>
</evidence>